<feature type="transmembrane region" description="Helical" evidence="1">
    <location>
        <begin position="273"/>
        <end position="291"/>
    </location>
</feature>
<feature type="transmembrane region" description="Helical" evidence="1">
    <location>
        <begin position="91"/>
        <end position="110"/>
    </location>
</feature>
<comment type="caution">
    <text evidence="3">The sequence shown here is derived from an EMBL/GenBank/DDBJ whole genome shotgun (WGS) entry which is preliminary data.</text>
</comment>
<dbReference type="Proteomes" id="UP000648908">
    <property type="component" value="Unassembled WGS sequence"/>
</dbReference>
<feature type="transmembrane region" description="Helical" evidence="1">
    <location>
        <begin position="172"/>
        <end position="192"/>
    </location>
</feature>
<dbReference type="SUPFAM" id="SSF103481">
    <property type="entry name" value="Multidrug resistance efflux transporter EmrE"/>
    <property type="match status" value="2"/>
</dbReference>
<name>A0A8K0V9A7_9RHOB</name>
<keyword evidence="4" id="KW-1185">Reference proteome</keyword>
<keyword evidence="1" id="KW-1133">Transmembrane helix</keyword>
<feature type="domain" description="EamA" evidence="2">
    <location>
        <begin position="142"/>
        <end position="285"/>
    </location>
</feature>
<evidence type="ECO:0000313" key="4">
    <source>
        <dbReference type="Proteomes" id="UP000648908"/>
    </source>
</evidence>
<gene>
    <name evidence="3" type="ORF">JL811_12425</name>
</gene>
<keyword evidence="1" id="KW-0472">Membrane</keyword>
<feature type="transmembrane region" description="Helical" evidence="1">
    <location>
        <begin position="142"/>
        <end position="160"/>
    </location>
</feature>
<feature type="transmembrane region" description="Helical" evidence="1">
    <location>
        <begin position="31"/>
        <end position="56"/>
    </location>
</feature>
<evidence type="ECO:0000259" key="2">
    <source>
        <dbReference type="Pfam" id="PF00892"/>
    </source>
</evidence>
<keyword evidence="1" id="KW-0812">Transmembrane</keyword>
<feature type="transmembrane region" description="Helical" evidence="1">
    <location>
        <begin position="219"/>
        <end position="237"/>
    </location>
</feature>
<dbReference type="Gene3D" id="1.10.3730.20">
    <property type="match status" value="1"/>
</dbReference>
<evidence type="ECO:0000256" key="1">
    <source>
        <dbReference type="SAM" id="Phobius"/>
    </source>
</evidence>
<protein>
    <submittedName>
        <fullName evidence="3">DMT family transporter</fullName>
    </submittedName>
</protein>
<dbReference type="GO" id="GO:0016020">
    <property type="term" value="C:membrane"/>
    <property type="evidence" value="ECO:0007669"/>
    <property type="project" value="InterPro"/>
</dbReference>
<feature type="transmembrane region" description="Helical" evidence="1">
    <location>
        <begin position="249"/>
        <end position="267"/>
    </location>
</feature>
<proteinExistence type="predicted"/>
<dbReference type="InterPro" id="IPR000620">
    <property type="entry name" value="EamA_dom"/>
</dbReference>
<feature type="transmembrane region" description="Helical" evidence="1">
    <location>
        <begin position="68"/>
        <end position="85"/>
    </location>
</feature>
<evidence type="ECO:0000313" key="3">
    <source>
        <dbReference type="EMBL" id="MBL4918024.1"/>
    </source>
</evidence>
<dbReference type="PANTHER" id="PTHR22911:SF103">
    <property type="entry name" value="BLR2811 PROTEIN"/>
    <property type="match status" value="1"/>
</dbReference>
<dbReference type="InterPro" id="IPR037185">
    <property type="entry name" value="EmrE-like"/>
</dbReference>
<organism evidence="3 4">
    <name type="scientific">Szabonella alba</name>
    <dbReference type="NCBI Taxonomy" id="2804194"/>
    <lineage>
        <taxon>Bacteria</taxon>
        <taxon>Pseudomonadati</taxon>
        <taxon>Pseudomonadota</taxon>
        <taxon>Alphaproteobacteria</taxon>
        <taxon>Rhodobacterales</taxon>
        <taxon>Paracoccaceae</taxon>
        <taxon>Szabonella</taxon>
    </lineage>
</organism>
<dbReference type="PANTHER" id="PTHR22911">
    <property type="entry name" value="ACYL-MALONYL CONDENSING ENZYME-RELATED"/>
    <property type="match status" value="1"/>
</dbReference>
<dbReference type="Pfam" id="PF00892">
    <property type="entry name" value="EamA"/>
    <property type="match status" value="2"/>
</dbReference>
<dbReference type="EMBL" id="JAESVN010000005">
    <property type="protein sequence ID" value="MBL4918024.1"/>
    <property type="molecule type" value="Genomic_DNA"/>
</dbReference>
<accession>A0A8K0V9A7</accession>
<reference evidence="3" key="1">
    <citation type="submission" date="2021-01" db="EMBL/GenBank/DDBJ databases">
        <title>Tabrizicola alba sp. nov. a motile alkaliphilic bacterium isolated from a soda lake.</title>
        <authorList>
            <person name="Szuroczki S."/>
            <person name="Abbaszade G."/>
            <person name="Schumann P."/>
            <person name="Toth E."/>
        </authorList>
    </citation>
    <scope>NUCLEOTIDE SEQUENCE</scope>
    <source>
        <strain evidence="3">DMG-N-6</strain>
    </source>
</reference>
<feature type="domain" description="EamA" evidence="2">
    <location>
        <begin position="4"/>
        <end position="132"/>
    </location>
</feature>
<feature type="transmembrane region" description="Helical" evidence="1">
    <location>
        <begin position="117"/>
        <end position="136"/>
    </location>
</feature>
<dbReference type="AlphaFoldDB" id="A0A8K0V9A7"/>
<sequence length="297" mass="31745">MASAFAAAVIFSVNDASIKFLSGGYALHQLVLIRAMFGLGIIVLLLMPFAGGLGLMRTQKPLQQIGRGCLVIVSNLCFFLGLAELQMAEAVALFFVAPLLITALSVPLLGEKVGPRRWAAVAVGLVGVLVMLRPGMGLFQPAMLFPVIAALSYALVHMMTRRMAATESAATMTFYVQLCFIVVAGLMGLTVGDGRLDPGPDSPFGFLLRAWVWPDPGDWPVLLLIGIASTAGAYLMAQAYRLCEAGLAAPFEYANLPMAILLGLLIFGEWPDLVAWAGIFLIAGSGLYMFWREARAT</sequence>